<accession>A0A0A8Y455</accession>
<protein>
    <submittedName>
        <fullName evidence="1">Uncharacterized protein</fullName>
    </submittedName>
</protein>
<organism evidence="1">
    <name type="scientific">Arundo donax</name>
    <name type="common">Giant reed</name>
    <name type="synonym">Donax arundinaceus</name>
    <dbReference type="NCBI Taxonomy" id="35708"/>
    <lineage>
        <taxon>Eukaryota</taxon>
        <taxon>Viridiplantae</taxon>
        <taxon>Streptophyta</taxon>
        <taxon>Embryophyta</taxon>
        <taxon>Tracheophyta</taxon>
        <taxon>Spermatophyta</taxon>
        <taxon>Magnoliopsida</taxon>
        <taxon>Liliopsida</taxon>
        <taxon>Poales</taxon>
        <taxon>Poaceae</taxon>
        <taxon>PACMAD clade</taxon>
        <taxon>Arundinoideae</taxon>
        <taxon>Arundineae</taxon>
        <taxon>Arundo</taxon>
    </lineage>
</organism>
<proteinExistence type="predicted"/>
<dbReference type="EMBL" id="GBRH01279238">
    <property type="protein sequence ID" value="JAD18657.1"/>
    <property type="molecule type" value="Transcribed_RNA"/>
</dbReference>
<dbReference type="AlphaFoldDB" id="A0A0A8Y455"/>
<sequence>MRDSIRSNIRRGSTCYECNGVIILSRRRQ</sequence>
<evidence type="ECO:0000313" key="1">
    <source>
        <dbReference type="EMBL" id="JAD18657.1"/>
    </source>
</evidence>
<reference evidence="1" key="1">
    <citation type="submission" date="2014-09" db="EMBL/GenBank/DDBJ databases">
        <authorList>
            <person name="Magalhaes I.L.F."/>
            <person name="Oliveira U."/>
            <person name="Santos F.R."/>
            <person name="Vidigal T.H.D.A."/>
            <person name="Brescovit A.D."/>
            <person name="Santos A.J."/>
        </authorList>
    </citation>
    <scope>NUCLEOTIDE SEQUENCE</scope>
    <source>
        <tissue evidence="1">Shoot tissue taken approximately 20 cm above the soil surface</tissue>
    </source>
</reference>
<reference evidence="1" key="2">
    <citation type="journal article" date="2015" name="Data Brief">
        <title>Shoot transcriptome of the giant reed, Arundo donax.</title>
        <authorList>
            <person name="Barrero R.A."/>
            <person name="Guerrero F.D."/>
            <person name="Moolhuijzen P."/>
            <person name="Goolsby J.A."/>
            <person name="Tidwell J."/>
            <person name="Bellgard S.E."/>
            <person name="Bellgard M.I."/>
        </authorList>
    </citation>
    <scope>NUCLEOTIDE SEQUENCE</scope>
    <source>
        <tissue evidence="1">Shoot tissue taken approximately 20 cm above the soil surface</tissue>
    </source>
</reference>
<name>A0A0A8Y455_ARUDO</name>